<dbReference type="EMBL" id="BAABME010014089">
    <property type="protein sequence ID" value="GAA0186838.1"/>
    <property type="molecule type" value="Genomic_DNA"/>
</dbReference>
<sequence length="687" mass="76283">MEDVVTDVITSIGNNDVIAARNSGEMFVPSVCDTGDNVVELSHISAGPIVDVYVEDTLNDVETEMHIPKYTAQEKKKKLKKWMCKRGAKKNIDAAAIKGTWLLMKMLLEKQRLQLLKKVSLTLRVLRQQMLLCVDGAVDDNPEGGDVDVSHVDNMVTKEVNMPTIENLVEFVDPSVRDTLDGLKDGTPIGEDVMSPSVIDTVNDLDVEGSVTRSVRDSAVEGVEDMNVDISNATGTEPVTAESNCDNVVLSVTDTGAETANLPEERSMPTVGQGVADTLNVDVEKLEILEEDGTSVINTGETIIEDIFEGRVTVRSNVIDSIIVDERDMKSVEIPPLDTVLRFVDTTDIVVEENPKERETDSSNDIDVMPIINSIEKKVDNDVRPSVADLGETTIEEPVTKSMPSAADTGDETIERPSAEAMPDVIGSVVDSIDVTEVDFPNTIDVTQNQKKSKRRKHQASDENQIDVHERVAEKQMSTNVRPSVIDSWYPADDNQESEDEDVVVVTRKRRTIIGNLKIDENRTRAGNKRIHKNIIFVPVDGMIIKDDESNARWRFIYSRRIDAEEMMFEVTNKNIDIMDILEDACVMTTIETIGPFQTKLVRRVISNRNDDDSNNGKFHKREEDNIVVIEKTNIVEIGIPSVDVTTGKEKTVADHCDIMNDVNPRVGNIMSLDETTPSAEELDYVI</sequence>
<accession>A0AAV3RYK9</accession>
<gene>
    <name evidence="1" type="ORF">LIER_34126</name>
</gene>
<evidence type="ECO:0000313" key="2">
    <source>
        <dbReference type="Proteomes" id="UP001454036"/>
    </source>
</evidence>
<protein>
    <submittedName>
        <fullName evidence="1">Uncharacterized protein</fullName>
    </submittedName>
</protein>
<dbReference type="Proteomes" id="UP001454036">
    <property type="component" value="Unassembled WGS sequence"/>
</dbReference>
<reference evidence="1 2" key="1">
    <citation type="submission" date="2024-01" db="EMBL/GenBank/DDBJ databases">
        <title>The complete chloroplast genome sequence of Lithospermum erythrorhizon: insights into the phylogenetic relationship among Boraginaceae species and the maternal lineages of purple gromwells.</title>
        <authorList>
            <person name="Okada T."/>
            <person name="Watanabe K."/>
        </authorList>
    </citation>
    <scope>NUCLEOTIDE SEQUENCE [LARGE SCALE GENOMIC DNA]</scope>
</reference>
<dbReference type="AlphaFoldDB" id="A0AAV3RYK9"/>
<proteinExistence type="predicted"/>
<comment type="caution">
    <text evidence="1">The sequence shown here is derived from an EMBL/GenBank/DDBJ whole genome shotgun (WGS) entry which is preliminary data.</text>
</comment>
<organism evidence="1 2">
    <name type="scientific">Lithospermum erythrorhizon</name>
    <name type="common">Purple gromwell</name>
    <name type="synonym">Lithospermum officinale var. erythrorhizon</name>
    <dbReference type="NCBI Taxonomy" id="34254"/>
    <lineage>
        <taxon>Eukaryota</taxon>
        <taxon>Viridiplantae</taxon>
        <taxon>Streptophyta</taxon>
        <taxon>Embryophyta</taxon>
        <taxon>Tracheophyta</taxon>
        <taxon>Spermatophyta</taxon>
        <taxon>Magnoliopsida</taxon>
        <taxon>eudicotyledons</taxon>
        <taxon>Gunneridae</taxon>
        <taxon>Pentapetalae</taxon>
        <taxon>asterids</taxon>
        <taxon>lamiids</taxon>
        <taxon>Boraginales</taxon>
        <taxon>Boraginaceae</taxon>
        <taxon>Boraginoideae</taxon>
        <taxon>Lithospermeae</taxon>
        <taxon>Lithospermum</taxon>
    </lineage>
</organism>
<keyword evidence="2" id="KW-1185">Reference proteome</keyword>
<name>A0AAV3RYK9_LITER</name>
<evidence type="ECO:0000313" key="1">
    <source>
        <dbReference type="EMBL" id="GAA0186838.1"/>
    </source>
</evidence>